<proteinExistence type="predicted"/>
<dbReference type="EMBL" id="CP108057">
    <property type="protein sequence ID" value="WUO48502.1"/>
    <property type="molecule type" value="Genomic_DNA"/>
</dbReference>
<dbReference type="Proteomes" id="UP001432075">
    <property type="component" value="Chromosome"/>
</dbReference>
<dbReference type="RefSeq" id="WP_328776538.1">
    <property type="nucleotide sequence ID" value="NZ_CP108057.1"/>
</dbReference>
<reference evidence="1" key="1">
    <citation type="submission" date="2022-10" db="EMBL/GenBank/DDBJ databases">
        <title>The complete genomes of actinobacterial strains from the NBC collection.</title>
        <authorList>
            <person name="Joergensen T.S."/>
            <person name="Alvarez Arevalo M."/>
            <person name="Sterndorff E.B."/>
            <person name="Faurdal D."/>
            <person name="Vuksanovic O."/>
            <person name="Mourched A.-S."/>
            <person name="Charusanti P."/>
            <person name="Shaw S."/>
            <person name="Blin K."/>
            <person name="Weber T."/>
        </authorList>
    </citation>
    <scope>NUCLEOTIDE SEQUENCE</scope>
    <source>
        <strain evidence="1">NBC_00283</strain>
    </source>
</reference>
<evidence type="ECO:0000313" key="1">
    <source>
        <dbReference type="EMBL" id="WUO48502.1"/>
    </source>
</evidence>
<sequence>MEQREVSPVDAERKAHIADLAVMAGSVWAESHDGGALQEFLQEIGCDGVDAVMVTRQVVGCSLGEAQEVFFTAPCRAAELAFHNAVVEGLERSQGDV</sequence>
<keyword evidence="2" id="KW-1185">Reference proteome</keyword>
<organism evidence="1 2">
    <name type="scientific">Streptomyces goshikiensis</name>
    <dbReference type="NCBI Taxonomy" id="1942"/>
    <lineage>
        <taxon>Bacteria</taxon>
        <taxon>Bacillati</taxon>
        <taxon>Actinomycetota</taxon>
        <taxon>Actinomycetes</taxon>
        <taxon>Kitasatosporales</taxon>
        <taxon>Streptomycetaceae</taxon>
        <taxon>Streptomyces</taxon>
    </lineage>
</organism>
<accession>A0ABZ1RNT1</accession>
<evidence type="ECO:0000313" key="2">
    <source>
        <dbReference type="Proteomes" id="UP001432075"/>
    </source>
</evidence>
<protein>
    <submittedName>
        <fullName evidence="1">Uncharacterized protein</fullName>
    </submittedName>
</protein>
<gene>
    <name evidence="1" type="ORF">OHU17_23185</name>
</gene>
<name>A0ABZ1RNT1_9ACTN</name>